<dbReference type="GO" id="GO:0003774">
    <property type="term" value="F:cytoskeletal motor activity"/>
    <property type="evidence" value="ECO:0007669"/>
    <property type="project" value="InterPro"/>
</dbReference>
<proteinExistence type="predicted"/>
<feature type="compositionally biased region" description="Polar residues" evidence="3">
    <location>
        <begin position="53"/>
        <end position="71"/>
    </location>
</feature>
<keyword evidence="1" id="KW-0547">Nucleotide-binding</keyword>
<accession>A0AAV4C459</accession>
<sequence length="238" mass="26222">MDRLRNFWGKKEETSVLSESQPNTEGSIEHNVQEGTSLDFPQSADDNDEETGSLDSTEMTDSFTSGLKNAVSSSRRPSQSELSFQTASTRGSQSDVSDSFETNPLDLSFLNLSSRRSSQSTFPSTAGSRRSSQSNFPSAAGSRRSSQSDFGYAGAVVKGASQSGVGRRYSVASFDPYKRFDLQFVAFNKELSNFYVKGARVWIPDADRVWRAAELLEDYTGQTTLKIQYEEAEVGCRP</sequence>
<evidence type="ECO:0000256" key="3">
    <source>
        <dbReference type="SAM" id="MobiDB-lite"/>
    </source>
</evidence>
<dbReference type="AlphaFoldDB" id="A0AAV4C459"/>
<protein>
    <submittedName>
        <fullName evidence="5">Unconventional myosin-va-like</fullName>
    </submittedName>
</protein>
<keyword evidence="6" id="KW-1185">Reference proteome</keyword>
<feature type="domain" description="Myosin N-terminal SH3-like" evidence="4">
    <location>
        <begin position="196"/>
        <end position="238"/>
    </location>
</feature>
<dbReference type="InterPro" id="IPR004009">
    <property type="entry name" value="SH3_Myosin"/>
</dbReference>
<evidence type="ECO:0000313" key="5">
    <source>
        <dbReference type="EMBL" id="GFO26382.1"/>
    </source>
</evidence>
<dbReference type="EMBL" id="BLXT01005830">
    <property type="protein sequence ID" value="GFO26382.1"/>
    <property type="molecule type" value="Genomic_DNA"/>
</dbReference>
<feature type="compositionally biased region" description="Polar residues" evidence="3">
    <location>
        <begin position="15"/>
        <end position="26"/>
    </location>
</feature>
<name>A0AAV4C459_9GAST</name>
<keyword evidence="2" id="KW-0067">ATP-binding</keyword>
<evidence type="ECO:0000313" key="6">
    <source>
        <dbReference type="Proteomes" id="UP000735302"/>
    </source>
</evidence>
<dbReference type="PROSITE" id="PS51844">
    <property type="entry name" value="SH3_LIKE"/>
    <property type="match status" value="1"/>
</dbReference>
<feature type="compositionally biased region" description="Polar residues" evidence="3">
    <location>
        <begin position="84"/>
        <end position="101"/>
    </location>
</feature>
<feature type="compositionally biased region" description="Polar residues" evidence="3">
    <location>
        <begin position="126"/>
        <end position="147"/>
    </location>
</feature>
<feature type="compositionally biased region" description="Basic and acidic residues" evidence="3">
    <location>
        <begin position="1"/>
        <end position="14"/>
    </location>
</feature>
<evidence type="ECO:0000256" key="2">
    <source>
        <dbReference type="ARBA" id="ARBA00022840"/>
    </source>
</evidence>
<evidence type="ECO:0000256" key="1">
    <source>
        <dbReference type="ARBA" id="ARBA00022741"/>
    </source>
</evidence>
<reference evidence="5 6" key="1">
    <citation type="journal article" date="2021" name="Elife">
        <title>Chloroplast acquisition without the gene transfer in kleptoplastic sea slugs, Plakobranchus ocellatus.</title>
        <authorList>
            <person name="Maeda T."/>
            <person name="Takahashi S."/>
            <person name="Yoshida T."/>
            <person name="Shimamura S."/>
            <person name="Takaki Y."/>
            <person name="Nagai Y."/>
            <person name="Toyoda A."/>
            <person name="Suzuki Y."/>
            <person name="Arimoto A."/>
            <person name="Ishii H."/>
            <person name="Satoh N."/>
            <person name="Nishiyama T."/>
            <person name="Hasebe M."/>
            <person name="Maruyama T."/>
            <person name="Minagawa J."/>
            <person name="Obokata J."/>
            <person name="Shigenobu S."/>
        </authorList>
    </citation>
    <scope>NUCLEOTIDE SEQUENCE [LARGE SCALE GENOMIC DNA]</scope>
</reference>
<gene>
    <name evidence="5" type="ORF">PoB_005288700</name>
</gene>
<dbReference type="GO" id="GO:0005524">
    <property type="term" value="F:ATP binding"/>
    <property type="evidence" value="ECO:0007669"/>
    <property type="project" value="UniProtKB-KW"/>
</dbReference>
<dbReference type="GO" id="GO:0016459">
    <property type="term" value="C:myosin complex"/>
    <property type="evidence" value="ECO:0007669"/>
    <property type="project" value="InterPro"/>
</dbReference>
<evidence type="ECO:0000259" key="4">
    <source>
        <dbReference type="PROSITE" id="PS51844"/>
    </source>
</evidence>
<feature type="region of interest" description="Disordered" evidence="3">
    <location>
        <begin position="1"/>
        <end position="101"/>
    </location>
</feature>
<dbReference type="SUPFAM" id="SSF50084">
    <property type="entry name" value="Myosin S1 fragment, N-terminal domain"/>
    <property type="match status" value="1"/>
</dbReference>
<feature type="region of interest" description="Disordered" evidence="3">
    <location>
        <begin position="117"/>
        <end position="147"/>
    </location>
</feature>
<comment type="caution">
    <text evidence="5">The sequence shown here is derived from an EMBL/GenBank/DDBJ whole genome shotgun (WGS) entry which is preliminary data.</text>
</comment>
<dbReference type="Proteomes" id="UP000735302">
    <property type="component" value="Unassembled WGS sequence"/>
</dbReference>
<feature type="compositionally biased region" description="Low complexity" evidence="3">
    <location>
        <begin position="72"/>
        <end position="83"/>
    </location>
</feature>
<organism evidence="5 6">
    <name type="scientific">Plakobranchus ocellatus</name>
    <dbReference type="NCBI Taxonomy" id="259542"/>
    <lineage>
        <taxon>Eukaryota</taxon>
        <taxon>Metazoa</taxon>
        <taxon>Spiralia</taxon>
        <taxon>Lophotrochozoa</taxon>
        <taxon>Mollusca</taxon>
        <taxon>Gastropoda</taxon>
        <taxon>Heterobranchia</taxon>
        <taxon>Euthyneura</taxon>
        <taxon>Panpulmonata</taxon>
        <taxon>Sacoglossa</taxon>
        <taxon>Placobranchoidea</taxon>
        <taxon>Plakobranchidae</taxon>
        <taxon>Plakobranchus</taxon>
    </lineage>
</organism>